<dbReference type="EMBL" id="PCVL01000009">
    <property type="protein sequence ID" value="PIQ72851.1"/>
    <property type="molecule type" value="Genomic_DNA"/>
</dbReference>
<evidence type="ECO:0000313" key="1">
    <source>
        <dbReference type="EMBL" id="PIQ72851.1"/>
    </source>
</evidence>
<gene>
    <name evidence="1" type="ORF">COV86_00815</name>
</gene>
<accession>A0A2H0KNM4</accession>
<comment type="caution">
    <text evidence="1">The sequence shown here is derived from an EMBL/GenBank/DDBJ whole genome shotgun (WGS) entry which is preliminary data.</text>
</comment>
<dbReference type="Proteomes" id="UP000229570">
    <property type="component" value="Unassembled WGS sequence"/>
</dbReference>
<protein>
    <submittedName>
        <fullName evidence="1">Uncharacterized protein</fullName>
    </submittedName>
</protein>
<dbReference type="AlphaFoldDB" id="A0A2H0KNM4"/>
<name>A0A2H0KNM4_9BACT</name>
<proteinExistence type="predicted"/>
<sequence length="970" mass="104792">MKCVNGAWVKEKLCGSCQTTLLGVKCVETDTRGAVQTSSTINGSFCTTRDGWPGTCTLSSNCNSIKSGIAWDNNVTVCQSSGPPYYGCCGIKPNDDCFQKGSVQVKGEKCFACYLTDKTPGKMIEISSSSCQKIALGQITSMNPAEIQLNAASTEDQYRLRQNAFDNYESLHNVPVGEKAAAWLMEQADSLTYYTFGQLPKLFGGKAESSMGNYYVAQYQAGVAAEAAGITRKVTVGQALTTGVIGGYQYANNMLLLGLPDGALNLVTGGRTRNWEANILTTLYGANEAAAAAKTIQAGSDITNIVAILVPVGKGLSAAGGKMTTTATRLEQAGQTGVRSALLRGGGRITSVAGEGFQIISPETWAAGFIKSAPVTTFLEQSAANLGRLRPVVAASTRVTEVAGSLTGKLATTFPRTFEVISTAGKTTKTIGTKVVDLFLPRSALTYTPEEAAKYLVRDLDLGIVQPDDVVNRLAARYRQSFVNSNQINNFVNKLEDTGIDEKLIPQIKNNIIIDLQQKLAERAVKQTVGDRLVSFFKPDADEIKVISDLHSDWSNAQIRLAAAGFIDPATGKAKNIVGVILGDYFGKTTTELVEYSTTPGYDLLRNAIDLQEQTGGKIVALAGNWEPRTAYAIRLQKLSQAVEEAVSRGDETYLRALLKDNGFKDAQALNDEIRNFLKLDTKGPMALSQAEIVSLANKNKEVGALMGKLKIITRMPDGSVFQHVDDAELLRYIFNSVEEIDGLALSPESKAALQEIFSSRGNGKTYLTADQVREINLAAKQLGLSSDALMEKINQNTAKILEDGLTQLNDPLAKTNLLNLERDMSKDLAFYNSPDVLVEYSNIFSQNGDFRLATGHSPIDTIANLLGNGNQESSQFVRLADGVYILKDSPNISIYGTDVRLSEGMRVNNPITLQNPNGFLKVLNGLMQVNSDTVKSDILSGPIRVVTNPYDPAYLILSKVRNLWLLNKQ</sequence>
<reference evidence="1 2" key="1">
    <citation type="submission" date="2017-09" db="EMBL/GenBank/DDBJ databases">
        <title>Depth-based differentiation of microbial function through sediment-hosted aquifers and enrichment of novel symbionts in the deep terrestrial subsurface.</title>
        <authorList>
            <person name="Probst A.J."/>
            <person name="Ladd B."/>
            <person name="Jarett J.K."/>
            <person name="Geller-Mcgrath D.E."/>
            <person name="Sieber C.M."/>
            <person name="Emerson J.B."/>
            <person name="Anantharaman K."/>
            <person name="Thomas B.C."/>
            <person name="Malmstrom R."/>
            <person name="Stieglmeier M."/>
            <person name="Klingl A."/>
            <person name="Woyke T."/>
            <person name="Ryan C.M."/>
            <person name="Banfield J.F."/>
        </authorList>
    </citation>
    <scope>NUCLEOTIDE SEQUENCE [LARGE SCALE GENOMIC DNA]</scope>
    <source>
        <strain evidence="1">CG11_big_fil_rev_8_21_14_0_20_35_14</strain>
    </source>
</reference>
<evidence type="ECO:0000313" key="2">
    <source>
        <dbReference type="Proteomes" id="UP000229570"/>
    </source>
</evidence>
<organism evidence="1 2">
    <name type="scientific">Candidatus Roizmanbacteria bacterium CG11_big_fil_rev_8_21_14_0_20_35_14</name>
    <dbReference type="NCBI Taxonomy" id="1974855"/>
    <lineage>
        <taxon>Bacteria</taxon>
        <taxon>Candidatus Roizmaniibacteriota</taxon>
    </lineage>
</organism>
<dbReference type="InterPro" id="IPR029052">
    <property type="entry name" value="Metallo-depent_PP-like"/>
</dbReference>
<dbReference type="Gene3D" id="3.60.21.10">
    <property type="match status" value="1"/>
</dbReference>